<proteinExistence type="predicted"/>
<reference evidence="3 4" key="1">
    <citation type="submission" date="2021-07" db="EMBL/GenBank/DDBJ databases">
        <title>Stakelama flava sp. nov., a novel endophytic bacterium isolated from branch of Kandelia candel.</title>
        <authorList>
            <person name="Tuo L."/>
        </authorList>
    </citation>
    <scope>NUCLEOTIDE SEQUENCE [LARGE SCALE GENOMIC DNA]</scope>
    <source>
        <strain evidence="3 4">CBK3Z-3</strain>
    </source>
</reference>
<dbReference type="InterPro" id="IPR002656">
    <property type="entry name" value="Acyl_transf_3_dom"/>
</dbReference>
<dbReference type="Proteomes" id="UP001197214">
    <property type="component" value="Unassembled WGS sequence"/>
</dbReference>
<keyword evidence="3" id="KW-0808">Transferase</keyword>
<keyword evidence="3" id="KW-0012">Acyltransferase</keyword>
<organism evidence="3 4">
    <name type="scientific">Stakelama flava</name>
    <dbReference type="NCBI Taxonomy" id="2860338"/>
    <lineage>
        <taxon>Bacteria</taxon>
        <taxon>Pseudomonadati</taxon>
        <taxon>Pseudomonadota</taxon>
        <taxon>Alphaproteobacteria</taxon>
        <taxon>Sphingomonadales</taxon>
        <taxon>Sphingomonadaceae</taxon>
        <taxon>Stakelama</taxon>
    </lineage>
</organism>
<feature type="transmembrane region" description="Helical" evidence="1">
    <location>
        <begin position="171"/>
        <end position="192"/>
    </location>
</feature>
<sequence>MTARPELKALTSVRGIAAWFVVLYHIRRSIDGLPDWALGIFAKGYLAVDFFFLLSGFVIWLTYGERLRSGGVQAAGYFWKRRIARIWPLHLFMLGCALALALALLLTATGRHDPAEYPFAELPLHIFLLQDWGLTDGLSWNDPAWSISAELAAYLLFPLLALALDWRRMSTALVISAVAGFVLLLHGAMTIGGAPTLGWDITRFGVLRCLCEFAAGTALCALWLRWAERPVVPALVCAALALLTGVTTLAGQIPETLGAPLAFVAALLFLALSCGMRGNPLETAPLHYLGEVSYATYLGHFILWQVFKLAFVDNAYAVAWPLIGLFLLLTLMSSIALYHLIERPAQRWINALGTERKGAKRPKPLRP</sequence>
<dbReference type="RefSeq" id="WP_219238809.1">
    <property type="nucleotide sequence ID" value="NZ_JAHWZX010000012.1"/>
</dbReference>
<feature type="transmembrane region" description="Helical" evidence="1">
    <location>
        <begin position="84"/>
        <end position="108"/>
    </location>
</feature>
<dbReference type="Pfam" id="PF01757">
    <property type="entry name" value="Acyl_transf_3"/>
    <property type="match status" value="1"/>
</dbReference>
<dbReference type="GO" id="GO:0016746">
    <property type="term" value="F:acyltransferase activity"/>
    <property type="evidence" value="ECO:0007669"/>
    <property type="project" value="UniProtKB-KW"/>
</dbReference>
<keyword evidence="1" id="KW-0472">Membrane</keyword>
<feature type="domain" description="Acyltransferase 3" evidence="2">
    <location>
        <begin position="9"/>
        <end position="338"/>
    </location>
</feature>
<gene>
    <name evidence="3" type="ORF">KY084_12485</name>
</gene>
<comment type="caution">
    <text evidence="3">The sequence shown here is derived from an EMBL/GenBank/DDBJ whole genome shotgun (WGS) entry which is preliminary data.</text>
</comment>
<keyword evidence="1" id="KW-0812">Transmembrane</keyword>
<accession>A0ABS6XN93</accession>
<feature type="transmembrane region" description="Helical" evidence="1">
    <location>
        <begin position="231"/>
        <end position="251"/>
    </location>
</feature>
<evidence type="ECO:0000313" key="4">
    <source>
        <dbReference type="Proteomes" id="UP001197214"/>
    </source>
</evidence>
<feature type="transmembrane region" description="Helical" evidence="1">
    <location>
        <begin position="319"/>
        <end position="341"/>
    </location>
</feature>
<evidence type="ECO:0000313" key="3">
    <source>
        <dbReference type="EMBL" id="MBW4331687.1"/>
    </source>
</evidence>
<feature type="transmembrane region" description="Helical" evidence="1">
    <location>
        <begin position="38"/>
        <end position="63"/>
    </location>
</feature>
<feature type="transmembrane region" description="Helical" evidence="1">
    <location>
        <begin position="288"/>
        <end position="307"/>
    </location>
</feature>
<dbReference type="EMBL" id="JAHWZX010000012">
    <property type="protein sequence ID" value="MBW4331687.1"/>
    <property type="molecule type" value="Genomic_DNA"/>
</dbReference>
<protein>
    <submittedName>
        <fullName evidence="3">Acyltransferase</fullName>
    </submittedName>
</protein>
<evidence type="ECO:0000259" key="2">
    <source>
        <dbReference type="Pfam" id="PF01757"/>
    </source>
</evidence>
<name>A0ABS6XN93_9SPHN</name>
<feature type="transmembrane region" description="Helical" evidence="1">
    <location>
        <begin position="7"/>
        <end position="26"/>
    </location>
</feature>
<dbReference type="InterPro" id="IPR050879">
    <property type="entry name" value="Acyltransferase_3"/>
</dbReference>
<feature type="transmembrane region" description="Helical" evidence="1">
    <location>
        <begin position="204"/>
        <end position="224"/>
    </location>
</feature>
<feature type="transmembrane region" description="Helical" evidence="1">
    <location>
        <begin position="257"/>
        <end position="276"/>
    </location>
</feature>
<feature type="transmembrane region" description="Helical" evidence="1">
    <location>
        <begin position="144"/>
        <end position="164"/>
    </location>
</feature>
<evidence type="ECO:0000256" key="1">
    <source>
        <dbReference type="SAM" id="Phobius"/>
    </source>
</evidence>
<keyword evidence="4" id="KW-1185">Reference proteome</keyword>
<keyword evidence="1" id="KW-1133">Transmembrane helix</keyword>
<dbReference type="PANTHER" id="PTHR23028">
    <property type="entry name" value="ACETYLTRANSFERASE"/>
    <property type="match status" value="1"/>
</dbReference>
<dbReference type="PANTHER" id="PTHR23028:SF53">
    <property type="entry name" value="ACYL_TRANSF_3 DOMAIN-CONTAINING PROTEIN"/>
    <property type="match status" value="1"/>
</dbReference>